<accession>A0A402AGA3</accession>
<protein>
    <submittedName>
        <fullName evidence="1">Uncharacterized protein</fullName>
    </submittedName>
</protein>
<evidence type="ECO:0000313" key="2">
    <source>
        <dbReference type="Proteomes" id="UP000287188"/>
    </source>
</evidence>
<evidence type="ECO:0000313" key="1">
    <source>
        <dbReference type="EMBL" id="GCE18151.1"/>
    </source>
</evidence>
<sequence>MLQVQLPDNRLDPTAKVAVPAELARLTSTTYTYKTFAYKIFLTNNFYNNNASISAKNDIARAI</sequence>
<dbReference type="AlphaFoldDB" id="A0A402AGA3"/>
<organism evidence="1 2">
    <name type="scientific">Dictyobacter kobayashii</name>
    <dbReference type="NCBI Taxonomy" id="2014872"/>
    <lineage>
        <taxon>Bacteria</taxon>
        <taxon>Bacillati</taxon>
        <taxon>Chloroflexota</taxon>
        <taxon>Ktedonobacteria</taxon>
        <taxon>Ktedonobacterales</taxon>
        <taxon>Dictyobacteraceae</taxon>
        <taxon>Dictyobacter</taxon>
    </lineage>
</organism>
<comment type="caution">
    <text evidence="1">The sequence shown here is derived from an EMBL/GenBank/DDBJ whole genome shotgun (WGS) entry which is preliminary data.</text>
</comment>
<reference evidence="2" key="1">
    <citation type="submission" date="2018-12" db="EMBL/GenBank/DDBJ databases">
        <title>Tengunoibacter tsumagoiensis gen. nov., sp. nov., Dictyobacter kobayashii sp. nov., D. alpinus sp. nov., and D. joshuensis sp. nov. and description of Dictyobacteraceae fam. nov. within the order Ktedonobacterales isolated from Tengu-no-mugimeshi.</title>
        <authorList>
            <person name="Wang C.M."/>
            <person name="Zheng Y."/>
            <person name="Sakai Y."/>
            <person name="Toyoda A."/>
            <person name="Minakuchi Y."/>
            <person name="Abe K."/>
            <person name="Yokota A."/>
            <person name="Yabe S."/>
        </authorList>
    </citation>
    <scope>NUCLEOTIDE SEQUENCE [LARGE SCALE GENOMIC DNA]</scope>
    <source>
        <strain evidence="2">Uno11</strain>
    </source>
</reference>
<dbReference type="EMBL" id="BIFS01000001">
    <property type="protein sequence ID" value="GCE18151.1"/>
    <property type="molecule type" value="Genomic_DNA"/>
</dbReference>
<name>A0A402AGA3_9CHLR</name>
<keyword evidence="2" id="KW-1185">Reference proteome</keyword>
<proteinExistence type="predicted"/>
<gene>
    <name evidence="1" type="ORF">KDK_19510</name>
</gene>
<dbReference type="Proteomes" id="UP000287188">
    <property type="component" value="Unassembled WGS sequence"/>
</dbReference>